<dbReference type="Gene3D" id="3.40.50.1820">
    <property type="entry name" value="alpha/beta hydrolase"/>
    <property type="match status" value="1"/>
</dbReference>
<dbReference type="PRINTS" id="PR00111">
    <property type="entry name" value="ABHYDROLASE"/>
</dbReference>
<keyword evidence="4" id="KW-1185">Reference proteome</keyword>
<dbReference type="RefSeq" id="WP_398276160.1">
    <property type="nucleotide sequence ID" value="NZ_JBITLV010000001.1"/>
</dbReference>
<organism evidence="3 4">
    <name type="scientific">Spongisporangium articulatum</name>
    <dbReference type="NCBI Taxonomy" id="3362603"/>
    <lineage>
        <taxon>Bacteria</taxon>
        <taxon>Bacillati</taxon>
        <taxon>Actinomycetota</taxon>
        <taxon>Actinomycetes</taxon>
        <taxon>Kineosporiales</taxon>
        <taxon>Kineosporiaceae</taxon>
        <taxon>Spongisporangium</taxon>
    </lineage>
</organism>
<keyword evidence="1 3" id="KW-0378">Hydrolase</keyword>
<dbReference type="InterPro" id="IPR000073">
    <property type="entry name" value="AB_hydrolase_1"/>
</dbReference>
<dbReference type="SUPFAM" id="SSF53474">
    <property type="entry name" value="alpha/beta-Hydrolases"/>
    <property type="match status" value="1"/>
</dbReference>
<comment type="caution">
    <text evidence="3">The sequence shown here is derived from an EMBL/GenBank/DDBJ whole genome shotgun (WGS) entry which is preliminary data.</text>
</comment>
<proteinExistence type="predicted"/>
<dbReference type="InterPro" id="IPR050266">
    <property type="entry name" value="AB_hydrolase_sf"/>
</dbReference>
<dbReference type="Pfam" id="PF12697">
    <property type="entry name" value="Abhydrolase_6"/>
    <property type="match status" value="1"/>
</dbReference>
<dbReference type="InterPro" id="IPR029058">
    <property type="entry name" value="AB_hydrolase_fold"/>
</dbReference>
<dbReference type="EMBL" id="JBITLV010000001">
    <property type="protein sequence ID" value="MFI7586467.1"/>
    <property type="molecule type" value="Genomic_DNA"/>
</dbReference>
<dbReference type="PANTHER" id="PTHR43798:SF31">
    <property type="entry name" value="AB HYDROLASE SUPERFAMILY PROTEIN YCLE"/>
    <property type="match status" value="1"/>
</dbReference>
<evidence type="ECO:0000313" key="4">
    <source>
        <dbReference type="Proteomes" id="UP001612915"/>
    </source>
</evidence>
<evidence type="ECO:0000259" key="2">
    <source>
        <dbReference type="Pfam" id="PF12697"/>
    </source>
</evidence>
<name>A0ABW8AJD1_9ACTN</name>
<evidence type="ECO:0000256" key="1">
    <source>
        <dbReference type="ARBA" id="ARBA00022801"/>
    </source>
</evidence>
<dbReference type="PANTHER" id="PTHR43798">
    <property type="entry name" value="MONOACYLGLYCEROL LIPASE"/>
    <property type="match status" value="1"/>
</dbReference>
<accession>A0ABW8AJD1</accession>
<dbReference type="Proteomes" id="UP001612915">
    <property type="component" value="Unassembled WGS sequence"/>
</dbReference>
<gene>
    <name evidence="3" type="ORF">ACIB24_05275</name>
</gene>
<dbReference type="GO" id="GO:0016787">
    <property type="term" value="F:hydrolase activity"/>
    <property type="evidence" value="ECO:0007669"/>
    <property type="project" value="UniProtKB-KW"/>
</dbReference>
<feature type="domain" description="AB hydrolase-1" evidence="2">
    <location>
        <begin position="42"/>
        <end position="290"/>
    </location>
</feature>
<protein>
    <submittedName>
        <fullName evidence="3">Alpha/beta fold hydrolase</fullName>
    </submittedName>
</protein>
<reference evidence="3 4" key="1">
    <citation type="submission" date="2024-10" db="EMBL/GenBank/DDBJ databases">
        <title>The Natural Products Discovery Center: Release of the First 8490 Sequenced Strains for Exploring Actinobacteria Biosynthetic Diversity.</title>
        <authorList>
            <person name="Kalkreuter E."/>
            <person name="Kautsar S.A."/>
            <person name="Yang D."/>
            <person name="Bader C.D."/>
            <person name="Teijaro C.N."/>
            <person name="Fluegel L."/>
            <person name="Davis C.M."/>
            <person name="Simpson J.R."/>
            <person name="Lauterbach L."/>
            <person name="Steele A.D."/>
            <person name="Gui C."/>
            <person name="Meng S."/>
            <person name="Li G."/>
            <person name="Viehrig K."/>
            <person name="Ye F."/>
            <person name="Su P."/>
            <person name="Kiefer A.F."/>
            <person name="Nichols A."/>
            <person name="Cepeda A.J."/>
            <person name="Yan W."/>
            <person name="Fan B."/>
            <person name="Jiang Y."/>
            <person name="Adhikari A."/>
            <person name="Zheng C.-J."/>
            <person name="Schuster L."/>
            <person name="Cowan T.M."/>
            <person name="Smanski M.J."/>
            <person name="Chevrette M.G."/>
            <person name="De Carvalho L.P.S."/>
            <person name="Shen B."/>
        </authorList>
    </citation>
    <scope>NUCLEOTIDE SEQUENCE [LARGE SCALE GENOMIC DNA]</scope>
    <source>
        <strain evidence="3 4">NPDC049639</strain>
    </source>
</reference>
<evidence type="ECO:0000313" key="3">
    <source>
        <dbReference type="EMBL" id="MFI7586467.1"/>
    </source>
</evidence>
<sequence>MTALAGNDVFSPSTPYEQRTVRSADGTAINVELYGNPEGPTVVLVHGWTCNISFWVLQIKALAPDHRVVTYDQRGHGASAEPGPAGFSPAGLADDLSAVLDDVLDDGERAVLGGHSMGAMTMIAFAGRHAEQLRRQVAAGVMASTGMNELMPRSTIVPMPQVVAKRVIPLSTFVIGQPQRGVNGMSKAVLKYASLSRTADPAQVEFCARVVQDCSPRTRREFARMFSRMDLSGDIAEFSAPTVVIAGARDKLTPVWHTRRLAAQLPNLVDSVELPHDGHMTPIQSPEEVSGALRTMVRKHLNRTVSVVEAAPVVDVTAAPTSAAEPSASSSENG</sequence>